<protein>
    <submittedName>
        <fullName evidence="2">Uncharacterized protein</fullName>
    </submittedName>
</protein>
<dbReference type="InterPro" id="IPR028227">
    <property type="entry name" value="UPF0449"/>
</dbReference>
<proteinExistence type="predicted"/>
<name>A0A9X9LC47_GULGU</name>
<reference evidence="2 3" key="1">
    <citation type="submission" date="2018-10" db="EMBL/GenBank/DDBJ databases">
        <authorList>
            <person name="Ekblom R."/>
            <person name="Jareborg N."/>
        </authorList>
    </citation>
    <scope>NUCLEOTIDE SEQUENCE [LARGE SCALE GENOMIC DNA]</scope>
    <source>
        <tissue evidence="2">Muscle</tissue>
    </source>
</reference>
<accession>A0A9X9LC47</accession>
<keyword evidence="3" id="KW-1185">Reference proteome</keyword>
<dbReference type="EMBL" id="CYRY02000042">
    <property type="protein sequence ID" value="VCW48648.1"/>
    <property type="molecule type" value="Genomic_DNA"/>
</dbReference>
<evidence type="ECO:0000313" key="3">
    <source>
        <dbReference type="Proteomes" id="UP000269945"/>
    </source>
</evidence>
<dbReference type="Proteomes" id="UP000269945">
    <property type="component" value="Unassembled WGS sequence"/>
</dbReference>
<evidence type="ECO:0000313" key="2">
    <source>
        <dbReference type="EMBL" id="VCW48648.1"/>
    </source>
</evidence>
<keyword evidence="1" id="KW-0175">Coiled coil</keyword>
<organism evidence="2 3">
    <name type="scientific">Gulo gulo</name>
    <name type="common">Wolverine</name>
    <name type="synonym">Gluton</name>
    <dbReference type="NCBI Taxonomy" id="48420"/>
    <lineage>
        <taxon>Eukaryota</taxon>
        <taxon>Metazoa</taxon>
        <taxon>Chordata</taxon>
        <taxon>Craniata</taxon>
        <taxon>Vertebrata</taxon>
        <taxon>Euteleostomi</taxon>
        <taxon>Mammalia</taxon>
        <taxon>Eutheria</taxon>
        <taxon>Laurasiatheria</taxon>
        <taxon>Carnivora</taxon>
        <taxon>Caniformia</taxon>
        <taxon>Musteloidea</taxon>
        <taxon>Mustelidae</taxon>
        <taxon>Guloninae</taxon>
        <taxon>Gulo</taxon>
    </lineage>
</organism>
<dbReference type="AlphaFoldDB" id="A0A9X9LC47"/>
<evidence type="ECO:0000256" key="1">
    <source>
        <dbReference type="SAM" id="Coils"/>
    </source>
</evidence>
<feature type="coiled-coil region" evidence="1">
    <location>
        <begin position="2"/>
        <end position="36"/>
    </location>
</feature>
<sequence length="47" mass="5091">MNQRLQQAGDGLKRKCEELRRAGEELEREVGQVKQVALPGAVAASLG</sequence>
<dbReference type="Pfam" id="PF15136">
    <property type="entry name" value="UPF0449"/>
    <property type="match status" value="1"/>
</dbReference>
<gene>
    <name evidence="2" type="ORF">BN2614_LOCUS4</name>
</gene>
<comment type="caution">
    <text evidence="2">The sequence shown here is derived from an EMBL/GenBank/DDBJ whole genome shotgun (WGS) entry which is preliminary data.</text>
</comment>